<dbReference type="EMBL" id="LR862142">
    <property type="protein sequence ID" value="CAD1822252.1"/>
    <property type="molecule type" value="Genomic_DNA"/>
</dbReference>
<accession>A0A6V7NUN2</accession>
<dbReference type="InterPro" id="IPR026153">
    <property type="entry name" value="Treslin"/>
</dbReference>
<dbReference type="GO" id="GO:0033314">
    <property type="term" value="P:mitotic DNA replication checkpoint signaling"/>
    <property type="evidence" value="ECO:0007669"/>
    <property type="project" value="InterPro"/>
</dbReference>
<dbReference type="PANTHER" id="PTHR21556:SF2">
    <property type="entry name" value="TRESLIN"/>
    <property type="match status" value="1"/>
</dbReference>
<feature type="region of interest" description="Disordered" evidence="1">
    <location>
        <begin position="755"/>
        <end position="780"/>
    </location>
</feature>
<evidence type="ECO:0008006" key="3">
    <source>
        <dbReference type="Google" id="ProtNLM"/>
    </source>
</evidence>
<evidence type="ECO:0000313" key="2">
    <source>
        <dbReference type="EMBL" id="CAD1822252.1"/>
    </source>
</evidence>
<organism evidence="2">
    <name type="scientific">Ananas comosus var. bracteatus</name>
    <name type="common">red pineapple</name>
    <dbReference type="NCBI Taxonomy" id="296719"/>
    <lineage>
        <taxon>Eukaryota</taxon>
        <taxon>Viridiplantae</taxon>
        <taxon>Streptophyta</taxon>
        <taxon>Embryophyta</taxon>
        <taxon>Tracheophyta</taxon>
        <taxon>Spermatophyta</taxon>
        <taxon>Magnoliopsida</taxon>
        <taxon>Liliopsida</taxon>
        <taxon>Poales</taxon>
        <taxon>Bromeliaceae</taxon>
        <taxon>Bromelioideae</taxon>
        <taxon>Ananas</taxon>
    </lineage>
</organism>
<dbReference type="GO" id="GO:0007095">
    <property type="term" value="P:mitotic G2 DNA damage checkpoint signaling"/>
    <property type="evidence" value="ECO:0007669"/>
    <property type="project" value="TreeGrafter"/>
</dbReference>
<protein>
    <recommendedName>
        <fullName evidence="3">Treslin N-terminal domain-containing protein</fullName>
    </recommendedName>
</protein>
<dbReference type="GO" id="GO:0005634">
    <property type="term" value="C:nucleus"/>
    <property type="evidence" value="ECO:0007669"/>
    <property type="project" value="InterPro"/>
</dbReference>
<feature type="compositionally biased region" description="Polar residues" evidence="1">
    <location>
        <begin position="770"/>
        <end position="780"/>
    </location>
</feature>
<name>A0A6V7NUN2_ANACO</name>
<proteinExistence type="predicted"/>
<evidence type="ECO:0000256" key="1">
    <source>
        <dbReference type="SAM" id="MobiDB-lite"/>
    </source>
</evidence>
<dbReference type="AlphaFoldDB" id="A0A6V7NUN2"/>
<dbReference type="GO" id="GO:0003682">
    <property type="term" value="F:chromatin binding"/>
    <property type="evidence" value="ECO:0007669"/>
    <property type="project" value="TreeGrafter"/>
</dbReference>
<dbReference type="GO" id="GO:0006260">
    <property type="term" value="P:DNA replication"/>
    <property type="evidence" value="ECO:0007669"/>
    <property type="project" value="InterPro"/>
</dbReference>
<feature type="region of interest" description="Disordered" evidence="1">
    <location>
        <begin position="31"/>
        <end position="50"/>
    </location>
</feature>
<gene>
    <name evidence="2" type="ORF">CB5_LOCUS5463</name>
</gene>
<dbReference type="GO" id="GO:0030174">
    <property type="term" value="P:regulation of DNA-templated DNA replication initiation"/>
    <property type="evidence" value="ECO:0007669"/>
    <property type="project" value="TreeGrafter"/>
</dbReference>
<feature type="compositionally biased region" description="Basic and acidic residues" evidence="1">
    <location>
        <begin position="760"/>
        <end position="769"/>
    </location>
</feature>
<dbReference type="PANTHER" id="PTHR21556">
    <property type="entry name" value="TRESLIN"/>
    <property type="match status" value="1"/>
</dbReference>
<sequence>MDLRILDLSRTQRIVLLIDLHPLLISPQNPNPSSYSPPFSPPHGPSSPSRPRLLPLRLQALLLLPLPVLSTSAVHRLLGKSPTFLSFDRHPQTLISLSRALGSLSLAPDLAGSNVAGSPKVSLLAKSLLQLEHEYGWEIHSENLRGTTQLLRFRSNLVILFSPISQDRSFLSHYVELEDDGDKVVSFDSFSKRFVQLFSPVKRRLVAWDIHLSWIDVNFGQENKEGVFGSGWLEKGIREFGWSSYATDAIALGSVLVPFALIYPYLGCSMGYATGENSKRGSVELILGIADVSEKPLECKSCELEVLDLMLLRERSVISCPPLKGSVSEITHIHVREVWRKEVGEITTSNSSAIALLHGFSGECEIKVGKDDRKESFVDRVLQLLCLEKGEFLQGKPIWQLFLAFLYERSYCAVASILDSDGNSVGGILMPFTINHALLHILDKNPVDLCPLVVRTNNCLPETQDIYTCDASKDKDARRKRSKVRDKLLQSTSWSSFCEVLFCNADDIVPGADLVELYLSESNDSVQIKDEASPIFLMEDTEVFLGSIQQKIEQGLLTEEADLRILAERLVAMSINALYRKFGRNRTKDFEFKEAETAPDAKVASEVSLLLLKKPKDLILKYKEINAASTAATPITRNITTDDKIRELALANDDVDVIRHELQILFRMEILRSGAGASIEENVKQKMIKEICSLLQFIDINLQGDSYNSENVLEFAERTIKSRYNHCLSEVIQKIYTQMEFDLFDEEIELSDSLPISNSEESKKREENSTRQQENCVKSHNTLGGSSHLQLLMKAQERRNRDRRLSSFTSWVPDLHRVWALKQPRTEKLHKGELQSKPSKRRKRRVAANDMVCETPNLGTKNAQDRENGACNEIKSFRSLSKALFHHEGDFSS</sequence>
<dbReference type="GO" id="GO:0010212">
    <property type="term" value="P:response to ionizing radiation"/>
    <property type="evidence" value="ECO:0007669"/>
    <property type="project" value="InterPro"/>
</dbReference>
<reference evidence="2" key="1">
    <citation type="submission" date="2020-07" db="EMBL/GenBank/DDBJ databases">
        <authorList>
            <person name="Lin J."/>
        </authorList>
    </citation>
    <scope>NUCLEOTIDE SEQUENCE</scope>
</reference>